<comment type="similarity">
    <text evidence="1">Belongs to the ABC transporter superfamily.</text>
</comment>
<dbReference type="PANTHER" id="PTHR43820">
    <property type="entry name" value="HIGH-AFFINITY BRANCHED-CHAIN AMINO ACID TRANSPORT ATP-BINDING PROTEIN LIVF"/>
    <property type="match status" value="1"/>
</dbReference>
<feature type="domain" description="ABC transporter" evidence="6">
    <location>
        <begin position="6"/>
        <end position="239"/>
    </location>
</feature>
<dbReference type="PROSITE" id="PS50893">
    <property type="entry name" value="ABC_TRANSPORTER_2"/>
    <property type="match status" value="1"/>
</dbReference>
<dbReference type="InterPro" id="IPR017871">
    <property type="entry name" value="ABC_transporter-like_CS"/>
</dbReference>
<evidence type="ECO:0000256" key="4">
    <source>
        <dbReference type="ARBA" id="ARBA00022840"/>
    </source>
</evidence>
<dbReference type="InterPro" id="IPR003593">
    <property type="entry name" value="AAA+_ATPase"/>
</dbReference>
<keyword evidence="4 7" id="KW-0067">ATP-binding</keyword>
<keyword evidence="2" id="KW-0813">Transport</keyword>
<dbReference type="GO" id="GO:0015807">
    <property type="term" value="P:L-amino acid transport"/>
    <property type="evidence" value="ECO:0007669"/>
    <property type="project" value="TreeGrafter"/>
</dbReference>
<dbReference type="SMART" id="SM00382">
    <property type="entry name" value="AAA"/>
    <property type="match status" value="1"/>
</dbReference>
<dbReference type="GO" id="GO:0015658">
    <property type="term" value="F:branched-chain amino acid transmembrane transporter activity"/>
    <property type="evidence" value="ECO:0007669"/>
    <property type="project" value="TreeGrafter"/>
</dbReference>
<reference evidence="7" key="2">
    <citation type="submission" date="2020-09" db="EMBL/GenBank/DDBJ databases">
        <authorList>
            <person name="Sun Q."/>
            <person name="Zhou Y."/>
        </authorList>
    </citation>
    <scope>NUCLEOTIDE SEQUENCE</scope>
    <source>
        <strain evidence="7">CGMCC 1.12919</strain>
    </source>
</reference>
<dbReference type="InterPro" id="IPR027417">
    <property type="entry name" value="P-loop_NTPase"/>
</dbReference>
<dbReference type="AlphaFoldDB" id="A0A916XM59"/>
<sequence>MADKLLSVETVDVGYGHVGVIENLSLAVPKGAVVALVGRNGAGKSTLLRAVSGLLTPSKGRIVFDGRDIGRAKPHAIVDAGLLHVAEGRRLFRSQTVDDNLELGAYGTSLSKADFAGRVERVHELFPILKEKRHDLAGALSGGQQQMLAIAQAMMRDPKLLMLDEPSLGLSPLLVDQVFAAILSLRGSGTTILLVEQLVERALEIADAAYVMQNGRVIANGPAAEIAKSEALKTAYMAV</sequence>
<dbReference type="Proteomes" id="UP000637002">
    <property type="component" value="Unassembled WGS sequence"/>
</dbReference>
<name>A0A916XM59_9HYPH</name>
<evidence type="ECO:0000259" key="6">
    <source>
        <dbReference type="PROSITE" id="PS50893"/>
    </source>
</evidence>
<dbReference type="RefSeq" id="WP_188611556.1">
    <property type="nucleotide sequence ID" value="NZ_BMGG01000009.1"/>
</dbReference>
<dbReference type="GO" id="GO:0016887">
    <property type="term" value="F:ATP hydrolysis activity"/>
    <property type="evidence" value="ECO:0007669"/>
    <property type="project" value="InterPro"/>
</dbReference>
<accession>A0A916XM59</accession>
<evidence type="ECO:0000256" key="3">
    <source>
        <dbReference type="ARBA" id="ARBA00022741"/>
    </source>
</evidence>
<keyword evidence="8" id="KW-1185">Reference proteome</keyword>
<dbReference type="CDD" id="cd03224">
    <property type="entry name" value="ABC_TM1139_LivF_branched"/>
    <property type="match status" value="1"/>
</dbReference>
<evidence type="ECO:0000256" key="1">
    <source>
        <dbReference type="ARBA" id="ARBA00005417"/>
    </source>
</evidence>
<organism evidence="7 8">
    <name type="scientific">Chelatococcus reniformis</name>
    <dbReference type="NCBI Taxonomy" id="1494448"/>
    <lineage>
        <taxon>Bacteria</taxon>
        <taxon>Pseudomonadati</taxon>
        <taxon>Pseudomonadota</taxon>
        <taxon>Alphaproteobacteria</taxon>
        <taxon>Hyphomicrobiales</taxon>
        <taxon>Chelatococcaceae</taxon>
        <taxon>Chelatococcus</taxon>
    </lineage>
</organism>
<reference evidence="7" key="1">
    <citation type="journal article" date="2014" name="Int. J. Syst. Evol. Microbiol.">
        <title>Complete genome sequence of Corynebacterium casei LMG S-19264T (=DSM 44701T), isolated from a smear-ripened cheese.</title>
        <authorList>
            <consortium name="US DOE Joint Genome Institute (JGI-PGF)"/>
            <person name="Walter F."/>
            <person name="Albersmeier A."/>
            <person name="Kalinowski J."/>
            <person name="Ruckert C."/>
        </authorList>
    </citation>
    <scope>NUCLEOTIDE SEQUENCE</scope>
    <source>
        <strain evidence="7">CGMCC 1.12919</strain>
    </source>
</reference>
<dbReference type="SUPFAM" id="SSF52540">
    <property type="entry name" value="P-loop containing nucleoside triphosphate hydrolases"/>
    <property type="match status" value="1"/>
</dbReference>
<keyword evidence="5" id="KW-0029">Amino-acid transport</keyword>
<dbReference type="PANTHER" id="PTHR43820:SF4">
    <property type="entry name" value="HIGH-AFFINITY BRANCHED-CHAIN AMINO ACID TRANSPORT ATP-BINDING PROTEIN LIVF"/>
    <property type="match status" value="1"/>
</dbReference>
<evidence type="ECO:0000256" key="2">
    <source>
        <dbReference type="ARBA" id="ARBA00022448"/>
    </source>
</evidence>
<protein>
    <submittedName>
        <fullName evidence="7">ABC transporter ATP-binding protein</fullName>
    </submittedName>
</protein>
<evidence type="ECO:0000313" key="8">
    <source>
        <dbReference type="Proteomes" id="UP000637002"/>
    </source>
</evidence>
<dbReference type="Pfam" id="PF00005">
    <property type="entry name" value="ABC_tran"/>
    <property type="match status" value="1"/>
</dbReference>
<proteinExistence type="inferred from homology"/>
<dbReference type="PROSITE" id="PS00211">
    <property type="entry name" value="ABC_TRANSPORTER_1"/>
    <property type="match status" value="1"/>
</dbReference>
<dbReference type="InterPro" id="IPR052156">
    <property type="entry name" value="BCAA_Transport_ATP-bd_LivF"/>
</dbReference>
<evidence type="ECO:0000256" key="5">
    <source>
        <dbReference type="ARBA" id="ARBA00022970"/>
    </source>
</evidence>
<comment type="caution">
    <text evidence="7">The sequence shown here is derived from an EMBL/GenBank/DDBJ whole genome shotgun (WGS) entry which is preliminary data.</text>
</comment>
<dbReference type="InterPro" id="IPR003439">
    <property type="entry name" value="ABC_transporter-like_ATP-bd"/>
</dbReference>
<gene>
    <name evidence="7" type="ORF">GCM10010994_46350</name>
</gene>
<dbReference type="GO" id="GO:0005524">
    <property type="term" value="F:ATP binding"/>
    <property type="evidence" value="ECO:0007669"/>
    <property type="project" value="UniProtKB-KW"/>
</dbReference>
<dbReference type="Gene3D" id="3.40.50.300">
    <property type="entry name" value="P-loop containing nucleotide triphosphate hydrolases"/>
    <property type="match status" value="1"/>
</dbReference>
<dbReference type="EMBL" id="BMGG01000009">
    <property type="protein sequence ID" value="GGC83197.1"/>
    <property type="molecule type" value="Genomic_DNA"/>
</dbReference>
<keyword evidence="3" id="KW-0547">Nucleotide-binding</keyword>
<evidence type="ECO:0000313" key="7">
    <source>
        <dbReference type="EMBL" id="GGC83197.1"/>
    </source>
</evidence>